<dbReference type="EMBL" id="QGTZ01000008">
    <property type="protein sequence ID" value="PWW37975.1"/>
    <property type="molecule type" value="Genomic_DNA"/>
</dbReference>
<evidence type="ECO:0000256" key="4">
    <source>
        <dbReference type="ARBA" id="ARBA00022692"/>
    </source>
</evidence>
<dbReference type="SUPFAM" id="SSF103473">
    <property type="entry name" value="MFS general substrate transporter"/>
    <property type="match status" value="1"/>
</dbReference>
<feature type="transmembrane region" description="Helical" evidence="7">
    <location>
        <begin position="207"/>
        <end position="230"/>
    </location>
</feature>
<feature type="transmembrane region" description="Helical" evidence="7">
    <location>
        <begin position="299"/>
        <end position="323"/>
    </location>
</feature>
<dbReference type="CDD" id="cd17324">
    <property type="entry name" value="MFS_NepI_like"/>
    <property type="match status" value="1"/>
</dbReference>
<feature type="transmembrane region" description="Helical" evidence="7">
    <location>
        <begin position="166"/>
        <end position="186"/>
    </location>
</feature>
<evidence type="ECO:0000256" key="6">
    <source>
        <dbReference type="ARBA" id="ARBA00023136"/>
    </source>
</evidence>
<evidence type="ECO:0000313" key="10">
    <source>
        <dbReference type="Proteomes" id="UP000247078"/>
    </source>
</evidence>
<gene>
    <name evidence="9" type="ORF">DET56_108168</name>
</gene>
<dbReference type="Gene3D" id="1.20.1250.20">
    <property type="entry name" value="MFS general substrate transporter like domains"/>
    <property type="match status" value="1"/>
</dbReference>
<feature type="transmembrane region" description="Helical" evidence="7">
    <location>
        <begin position="362"/>
        <end position="380"/>
    </location>
</feature>
<dbReference type="InterPro" id="IPR036259">
    <property type="entry name" value="MFS_trans_sf"/>
</dbReference>
<feature type="transmembrane region" description="Helical" evidence="7">
    <location>
        <begin position="136"/>
        <end position="154"/>
    </location>
</feature>
<proteinExistence type="predicted"/>
<protein>
    <submittedName>
        <fullName evidence="9">Putative MFS family arabinose efflux permease</fullName>
    </submittedName>
</protein>
<evidence type="ECO:0000256" key="5">
    <source>
        <dbReference type="ARBA" id="ARBA00022989"/>
    </source>
</evidence>
<dbReference type="GO" id="GO:0022857">
    <property type="term" value="F:transmembrane transporter activity"/>
    <property type="evidence" value="ECO:0007669"/>
    <property type="project" value="InterPro"/>
</dbReference>
<dbReference type="InterPro" id="IPR050189">
    <property type="entry name" value="MFS_Efflux_Transporters"/>
</dbReference>
<evidence type="ECO:0000256" key="1">
    <source>
        <dbReference type="ARBA" id="ARBA00004651"/>
    </source>
</evidence>
<sequence>MKSTSQQVNPLLILILALGVFAIITTEIGIIGVLPLITQKFNITAAQAGWLVSVFALVVAVSGPFLTLLVSGINRKTILLTAVLLFAISNVVYAYTTRFDMMLIFRIIPAIFHPVFFSVALVTGAKLVPPEKSSQAVAKVFTGITAGFAFGVPLTSYLAERFSLEAAFWFGAVVSIIAFVGIWIWLPSMPVQEKMSYGKQIGILRKPALWLNIATVIFIFAAMFSVYSYFAEYLGQVTRMGGSWISVMLLAFGVIMIAGNLVFGQLLHRNIPRTVLLFPVLYMAAYLLVFYAGSYFIPMIIMVFVWGAIHSGGLIVSQTWLTTESQEAPEFGNSLFVSFSNLGITLGTSIGGWFIAQLGIHQVIWSGIIFGLLSLVSIVVKIKFITSRSGNSIETV</sequence>
<keyword evidence="6 7" id="KW-0472">Membrane</keyword>
<feature type="transmembrane region" description="Helical" evidence="7">
    <location>
        <begin position="242"/>
        <end position="263"/>
    </location>
</feature>
<comment type="subcellular location">
    <subcellularLocation>
        <location evidence="1">Cell membrane</location>
        <topology evidence="1">Multi-pass membrane protein</topology>
    </subcellularLocation>
</comment>
<keyword evidence="2" id="KW-0813">Transport</keyword>
<dbReference type="AlphaFoldDB" id="A0A855XX45"/>
<evidence type="ECO:0000256" key="2">
    <source>
        <dbReference type="ARBA" id="ARBA00022448"/>
    </source>
</evidence>
<keyword evidence="4 7" id="KW-0812">Transmembrane</keyword>
<feature type="transmembrane region" description="Helical" evidence="7">
    <location>
        <begin position="335"/>
        <end position="356"/>
    </location>
</feature>
<evidence type="ECO:0000313" key="9">
    <source>
        <dbReference type="EMBL" id="PWW37975.1"/>
    </source>
</evidence>
<accession>A0A855XX45</accession>
<keyword evidence="5 7" id="KW-1133">Transmembrane helix</keyword>
<dbReference type="Pfam" id="PF07690">
    <property type="entry name" value="MFS_1"/>
    <property type="match status" value="1"/>
</dbReference>
<dbReference type="InterPro" id="IPR011701">
    <property type="entry name" value="MFS"/>
</dbReference>
<comment type="caution">
    <text evidence="9">The sequence shown here is derived from an EMBL/GenBank/DDBJ whole genome shotgun (WGS) entry which is preliminary data.</text>
</comment>
<feature type="transmembrane region" description="Helical" evidence="7">
    <location>
        <begin position="77"/>
        <end position="96"/>
    </location>
</feature>
<feature type="domain" description="Major facilitator superfamily (MFS) profile" evidence="8">
    <location>
        <begin position="12"/>
        <end position="389"/>
    </location>
</feature>
<feature type="transmembrane region" description="Helical" evidence="7">
    <location>
        <begin position="102"/>
        <end position="124"/>
    </location>
</feature>
<feature type="transmembrane region" description="Helical" evidence="7">
    <location>
        <begin position="49"/>
        <end position="70"/>
    </location>
</feature>
<dbReference type="PROSITE" id="PS50850">
    <property type="entry name" value="MFS"/>
    <property type="match status" value="1"/>
</dbReference>
<organism evidence="9 10">
    <name type="scientific">Paenibacillus pabuli</name>
    <dbReference type="NCBI Taxonomy" id="1472"/>
    <lineage>
        <taxon>Bacteria</taxon>
        <taxon>Bacillati</taxon>
        <taxon>Bacillota</taxon>
        <taxon>Bacilli</taxon>
        <taxon>Bacillales</taxon>
        <taxon>Paenibacillaceae</taxon>
        <taxon>Paenibacillus</taxon>
    </lineage>
</organism>
<name>A0A855XX45_9BACL</name>
<reference evidence="9 10" key="1">
    <citation type="submission" date="2018-05" db="EMBL/GenBank/DDBJ databases">
        <title>Freshwater and sediment microbial communities from various areas in North America, analyzing microbe dynamics in response to fracking.</title>
        <authorList>
            <person name="Lamendella R."/>
        </authorList>
    </citation>
    <scope>NUCLEOTIDE SEQUENCE [LARGE SCALE GENOMIC DNA]</scope>
    <source>
        <strain evidence="9 10">DB-3</strain>
    </source>
</reference>
<dbReference type="RefSeq" id="WP_110000455.1">
    <property type="nucleotide sequence ID" value="NZ_QGTZ01000008.1"/>
</dbReference>
<evidence type="ECO:0000256" key="3">
    <source>
        <dbReference type="ARBA" id="ARBA00022475"/>
    </source>
</evidence>
<keyword evidence="3" id="KW-1003">Cell membrane</keyword>
<dbReference type="PANTHER" id="PTHR43124:SF3">
    <property type="entry name" value="CHLORAMPHENICOL EFFLUX PUMP RV0191"/>
    <property type="match status" value="1"/>
</dbReference>
<dbReference type="PANTHER" id="PTHR43124">
    <property type="entry name" value="PURINE EFFLUX PUMP PBUE"/>
    <property type="match status" value="1"/>
</dbReference>
<dbReference type="Proteomes" id="UP000247078">
    <property type="component" value="Unassembled WGS sequence"/>
</dbReference>
<evidence type="ECO:0000259" key="8">
    <source>
        <dbReference type="PROSITE" id="PS50850"/>
    </source>
</evidence>
<dbReference type="GO" id="GO:0005886">
    <property type="term" value="C:plasma membrane"/>
    <property type="evidence" value="ECO:0007669"/>
    <property type="project" value="UniProtKB-SubCell"/>
</dbReference>
<evidence type="ECO:0000256" key="7">
    <source>
        <dbReference type="SAM" id="Phobius"/>
    </source>
</evidence>
<dbReference type="InterPro" id="IPR020846">
    <property type="entry name" value="MFS_dom"/>
</dbReference>
<feature type="transmembrane region" description="Helical" evidence="7">
    <location>
        <begin position="12"/>
        <end position="37"/>
    </location>
</feature>
<feature type="transmembrane region" description="Helical" evidence="7">
    <location>
        <begin position="275"/>
        <end position="293"/>
    </location>
</feature>